<dbReference type="InterPro" id="IPR016024">
    <property type="entry name" value="ARM-type_fold"/>
</dbReference>
<feature type="coiled-coil region" evidence="9">
    <location>
        <begin position="237"/>
        <end position="278"/>
    </location>
</feature>
<keyword evidence="4" id="KW-0677">Repeat</keyword>
<dbReference type="PANTHER" id="PTHR47249:SF1">
    <property type="entry name" value="VACUOLAR PROTEIN 8"/>
    <property type="match status" value="1"/>
</dbReference>
<dbReference type="InterPro" id="IPR045156">
    <property type="entry name" value="Vac8"/>
</dbReference>
<evidence type="ECO:0000256" key="3">
    <source>
        <dbReference type="ARBA" id="ARBA00022554"/>
    </source>
</evidence>
<keyword evidence="9" id="KW-0175">Coiled coil</keyword>
<dbReference type="PANTHER" id="PTHR47249">
    <property type="entry name" value="VACUOLAR PROTEIN 8"/>
    <property type="match status" value="1"/>
</dbReference>
<proteinExistence type="inferred from homology"/>
<dbReference type="GO" id="GO:0071562">
    <property type="term" value="P:nucleus-vacuole junction assembly"/>
    <property type="evidence" value="ECO:0007669"/>
    <property type="project" value="InterPro"/>
</dbReference>
<evidence type="ECO:0000256" key="8">
    <source>
        <dbReference type="PROSITE-ProRule" id="PRU00259"/>
    </source>
</evidence>
<dbReference type="SMART" id="SM00185">
    <property type="entry name" value="ARM"/>
    <property type="match status" value="4"/>
</dbReference>
<keyword evidence="11" id="KW-1185">Reference proteome</keyword>
<dbReference type="SUPFAM" id="SSF48371">
    <property type="entry name" value="ARM repeat"/>
    <property type="match status" value="1"/>
</dbReference>
<gene>
    <name evidence="10" type="ORF">CISIN_1g006114mg</name>
</gene>
<dbReference type="Gene3D" id="1.25.10.10">
    <property type="entry name" value="Leucine-rich Repeat Variant"/>
    <property type="match status" value="2"/>
</dbReference>
<keyword evidence="3" id="KW-0926">Vacuole</keyword>
<organism evidence="10 11">
    <name type="scientific">Citrus sinensis</name>
    <name type="common">Sweet orange</name>
    <name type="synonym">Citrus aurantium var. sinensis</name>
    <dbReference type="NCBI Taxonomy" id="2711"/>
    <lineage>
        <taxon>Eukaryota</taxon>
        <taxon>Viridiplantae</taxon>
        <taxon>Streptophyta</taxon>
        <taxon>Embryophyta</taxon>
        <taxon>Tracheophyta</taxon>
        <taxon>Spermatophyta</taxon>
        <taxon>Magnoliopsida</taxon>
        <taxon>eudicotyledons</taxon>
        <taxon>Gunneridae</taxon>
        <taxon>Pentapetalae</taxon>
        <taxon>rosids</taxon>
        <taxon>malvids</taxon>
        <taxon>Sapindales</taxon>
        <taxon>Rutaceae</taxon>
        <taxon>Aurantioideae</taxon>
        <taxon>Citrus</taxon>
    </lineage>
</organism>
<evidence type="ECO:0000313" key="10">
    <source>
        <dbReference type="EMBL" id="KDO48294.1"/>
    </source>
</evidence>
<protein>
    <recommendedName>
        <fullName evidence="7">Vacuolar protein 8</fullName>
    </recommendedName>
</protein>
<dbReference type="Proteomes" id="UP000027120">
    <property type="component" value="Unassembled WGS sequence"/>
</dbReference>
<keyword evidence="5" id="KW-0472">Membrane</keyword>
<feature type="coiled-coil region" evidence="9">
    <location>
        <begin position="105"/>
        <end position="139"/>
    </location>
</feature>
<feature type="repeat" description="ARM" evidence="8">
    <location>
        <begin position="347"/>
        <end position="389"/>
    </location>
</feature>
<evidence type="ECO:0000256" key="9">
    <source>
        <dbReference type="SAM" id="Coils"/>
    </source>
</evidence>
<dbReference type="AlphaFoldDB" id="A0A067DZA3"/>
<evidence type="ECO:0000256" key="7">
    <source>
        <dbReference type="ARBA" id="ARBA00026209"/>
    </source>
</evidence>
<evidence type="ECO:0000256" key="6">
    <source>
        <dbReference type="ARBA" id="ARBA00023288"/>
    </source>
</evidence>
<dbReference type="InterPro" id="IPR011989">
    <property type="entry name" value="ARM-like"/>
</dbReference>
<dbReference type="GO" id="GO:0043495">
    <property type="term" value="F:protein-membrane adaptor activity"/>
    <property type="evidence" value="ECO:0007669"/>
    <property type="project" value="InterPro"/>
</dbReference>
<dbReference type="InterPro" id="IPR000225">
    <property type="entry name" value="Armadillo"/>
</dbReference>
<evidence type="ECO:0000256" key="5">
    <source>
        <dbReference type="ARBA" id="ARBA00023136"/>
    </source>
</evidence>
<evidence type="ECO:0000256" key="2">
    <source>
        <dbReference type="ARBA" id="ARBA00005462"/>
    </source>
</evidence>
<evidence type="ECO:0000256" key="4">
    <source>
        <dbReference type="ARBA" id="ARBA00022737"/>
    </source>
</evidence>
<dbReference type="Pfam" id="PF00514">
    <property type="entry name" value="Arm"/>
    <property type="match status" value="1"/>
</dbReference>
<dbReference type="PROSITE" id="PS50176">
    <property type="entry name" value="ARM_REPEAT"/>
    <property type="match status" value="2"/>
</dbReference>
<feature type="repeat" description="ARM" evidence="8">
    <location>
        <begin position="388"/>
        <end position="431"/>
    </location>
</feature>
<reference evidence="10 11" key="1">
    <citation type="submission" date="2014-04" db="EMBL/GenBank/DDBJ databases">
        <authorList>
            <consortium name="International Citrus Genome Consortium"/>
            <person name="Gmitter F."/>
            <person name="Chen C."/>
            <person name="Farmerie W."/>
            <person name="Harkins T."/>
            <person name="Desany B."/>
            <person name="Mohiuddin M."/>
            <person name="Kodira C."/>
            <person name="Borodovsky M."/>
            <person name="Lomsadze A."/>
            <person name="Burns P."/>
            <person name="Jenkins J."/>
            <person name="Prochnik S."/>
            <person name="Shu S."/>
            <person name="Chapman J."/>
            <person name="Pitluck S."/>
            <person name="Schmutz J."/>
            <person name="Rokhsar D."/>
        </authorList>
    </citation>
    <scope>NUCLEOTIDE SEQUENCE</scope>
</reference>
<evidence type="ECO:0000256" key="1">
    <source>
        <dbReference type="ARBA" id="ARBA00004592"/>
    </source>
</evidence>
<accession>A0A067DZA3</accession>
<dbReference type="GO" id="GO:0005774">
    <property type="term" value="C:vacuolar membrane"/>
    <property type="evidence" value="ECO:0007669"/>
    <property type="project" value="UniProtKB-SubCell"/>
</dbReference>
<dbReference type="SMR" id="A0A067DZA3"/>
<dbReference type="EMBL" id="KK785146">
    <property type="protein sequence ID" value="KDO48294.1"/>
    <property type="molecule type" value="Genomic_DNA"/>
</dbReference>
<feature type="coiled-coil region" evidence="9">
    <location>
        <begin position="19"/>
        <end position="53"/>
    </location>
</feature>
<keyword evidence="6" id="KW-0449">Lipoprotein</keyword>
<comment type="subcellular location">
    <subcellularLocation>
        <location evidence="1">Vacuole membrane</location>
        <topology evidence="1">Lipid-anchor</topology>
    </subcellularLocation>
</comment>
<evidence type="ECO:0000313" key="11">
    <source>
        <dbReference type="Proteomes" id="UP000027120"/>
    </source>
</evidence>
<comment type="similarity">
    <text evidence="2">Belongs to the beta-catenin family.</text>
</comment>
<sequence length="600" mass="68225">MKVVNMVKLKEEFDYESLCRKLETQVDHLTAEIERKQKLRENDKCELEKLLRECQISYDEAKDNLVTQVELLTAKIEMQQKLRENDKYEFEKQLRESQISYDESMRNLVTRSEFLEKENAHLELEVEKILGELNHQKDQNNLKREKIVQLEISLKNSKQYEMENSTYQKALADTTQLYEKKIAELNKKLEDEHACFEGAVEQLDMVKKLLSDYQNSNQGQKEVHELCVKLKETRQLHESAVYEVQTLKSEYKNLLEEKETMSDELQAARQRLLVEEKQRKAIEYELVKLKKTAPEHDDDFEDKKPYTKDYISKGSSRFGAPMSLQKSNPSRELSGQRATIAKICDEVGLPKILQLLTSEDPDVQIHAVKVVANLAAEDINQEKIVEEGGLDALLLLLRTSQNTTILRVASGAIANLAMNEMNQGLIMSRGGGQLLAKTASKTDDPQTLRMVAGALANLCGNEKLHTMLEEDGAIKALLAMVRSGNIDVIAQVARGLANFAKCESRAIVQGQRKGRSHLMEDSALEWLIANSKTNSASTRRHVELALCHLAQNEDNARDFISRGGAKELVQISIESSREDIRNLAKKTMKSNPRLQADTHA</sequence>
<name>A0A067DZA3_CITSI</name>